<dbReference type="KEGG" id="wsu:WS2144"/>
<evidence type="ECO:0000313" key="2">
    <source>
        <dbReference type="EMBL" id="CAE11139.1"/>
    </source>
</evidence>
<keyword evidence="1" id="KW-1133">Transmembrane helix</keyword>
<dbReference type="Proteomes" id="UP000000422">
    <property type="component" value="Chromosome"/>
</dbReference>
<proteinExistence type="predicted"/>
<organism evidence="3">
    <name type="scientific">Wolinella succinogenes (strain ATCC 29543 / DSM 1740 / CCUG 13145 / JCM 31913 / LMG 7466 / NCTC 11488 / FDC 602W)</name>
    <name type="common">Vibrio succinogenes</name>
    <dbReference type="NCBI Taxonomy" id="273121"/>
    <lineage>
        <taxon>Bacteria</taxon>
        <taxon>Pseudomonadati</taxon>
        <taxon>Campylobacterota</taxon>
        <taxon>Epsilonproteobacteria</taxon>
        <taxon>Campylobacterales</taxon>
        <taxon>Helicobacteraceae</taxon>
        <taxon>Wolinella</taxon>
    </lineage>
</organism>
<name>Q7MQN8_WOLSU</name>
<feature type="transmembrane region" description="Helical" evidence="1">
    <location>
        <begin position="48"/>
        <end position="69"/>
    </location>
</feature>
<dbReference type="AlphaFoldDB" id="Q7MQN8"/>
<keyword evidence="1" id="KW-0472">Membrane</keyword>
<evidence type="ECO:0000313" key="3">
    <source>
        <dbReference type="Proteomes" id="UP000000422"/>
    </source>
</evidence>
<evidence type="ECO:0000256" key="1">
    <source>
        <dbReference type="SAM" id="Phobius"/>
    </source>
</evidence>
<dbReference type="EMBL" id="BX571662">
    <property type="protein sequence ID" value="CAE11139.1"/>
    <property type="molecule type" value="Genomic_DNA"/>
</dbReference>
<keyword evidence="1" id="KW-0812">Transmembrane</keyword>
<dbReference type="HOGENOM" id="CLU_1776731_0_0_7"/>
<accession>Q7MQN8</accession>
<dbReference type="STRING" id="273121.WS2144"/>
<keyword evidence="3" id="KW-1185">Reference proteome</keyword>
<feature type="transmembrane region" description="Helical" evidence="1">
    <location>
        <begin position="76"/>
        <end position="93"/>
    </location>
</feature>
<protein>
    <submittedName>
        <fullName evidence="2">Uncharacterized protein</fullName>
    </submittedName>
</protein>
<sequence length="146" mass="16727">MAKLFSVLFFGLLFALIPTAILLAGVMESYLKYHGIHEYFNPYFAYTLNGWGYLLSSFFVGYLLLYAPLSNLFRGAYLAMIFFALLAFFPPVGRSIGEILFYQKGVSLTLKNGEKREVEILYEGREAIYYRLPGDTRTSRLEKTLP</sequence>
<dbReference type="RefSeq" id="WP_011139921.1">
    <property type="nucleotide sequence ID" value="NC_005090.1"/>
</dbReference>
<gene>
    <name evidence="2" type="ordered locus">WS2144</name>
</gene>
<reference evidence="2 3" key="1">
    <citation type="journal article" date="2003" name="Proc. Natl. Acad. Sci. U.S.A.">
        <title>Complete genome sequence and analysis of Wolinella succinogenes.</title>
        <authorList>
            <person name="Baar C."/>
            <person name="Eppinger M."/>
            <person name="Raddatz G."/>
            <person name="Simon JM."/>
            <person name="Lanz C."/>
            <person name="Klimmek O."/>
            <person name="Nandakumar R."/>
            <person name="Gross R."/>
            <person name="Rosinus A."/>
            <person name="Keller H."/>
            <person name="Jagtap P."/>
            <person name="Linke B."/>
            <person name="Meyer F."/>
            <person name="Lederer H."/>
            <person name="Schuster S.C."/>
        </authorList>
    </citation>
    <scope>NUCLEOTIDE SEQUENCE [LARGE SCALE GENOMIC DNA]</scope>
    <source>
        <strain evidence="3">ATCC 29543 / DSM 1740 / CCUG 13145 / JCM 31913 / LMG 7466 / NCTC 11488 / FDC 602W</strain>
    </source>
</reference>